<dbReference type="AlphaFoldDB" id="A0A418SD25"/>
<dbReference type="Gene3D" id="1.10.10.10">
    <property type="entry name" value="Winged helix-like DNA-binding domain superfamily/Winged helix DNA-binding domain"/>
    <property type="match status" value="1"/>
</dbReference>
<dbReference type="InterPro" id="IPR036390">
    <property type="entry name" value="WH_DNA-bd_sf"/>
</dbReference>
<dbReference type="GO" id="GO:0003677">
    <property type="term" value="F:DNA binding"/>
    <property type="evidence" value="ECO:0007669"/>
    <property type="project" value="UniProtKB-KW"/>
</dbReference>
<keyword evidence="1" id="KW-0805">Transcription regulation</keyword>
<dbReference type="InterPro" id="IPR023187">
    <property type="entry name" value="Tscrpt_reg_MarR-type_CS"/>
</dbReference>
<keyword evidence="3" id="KW-0804">Transcription</keyword>
<keyword evidence="2" id="KW-0238">DNA-binding</keyword>
<dbReference type="GO" id="GO:0003700">
    <property type="term" value="F:DNA-binding transcription factor activity"/>
    <property type="evidence" value="ECO:0007669"/>
    <property type="project" value="InterPro"/>
</dbReference>
<accession>A0A418SD25</accession>
<dbReference type="KEGG" id="palw:PSAL_035820"/>
<dbReference type="PROSITE" id="PS01117">
    <property type="entry name" value="HTH_MARR_1"/>
    <property type="match status" value="1"/>
</dbReference>
<evidence type="ECO:0000256" key="2">
    <source>
        <dbReference type="ARBA" id="ARBA00023125"/>
    </source>
</evidence>
<dbReference type="OrthoDB" id="2287011at2"/>
<gene>
    <name evidence="4" type="ORF">PSAL_035820</name>
</gene>
<dbReference type="PROSITE" id="PS50995">
    <property type="entry name" value="HTH_MARR_2"/>
    <property type="match status" value="1"/>
</dbReference>
<dbReference type="SUPFAM" id="SSF46785">
    <property type="entry name" value="Winged helix' DNA-binding domain"/>
    <property type="match status" value="1"/>
</dbReference>
<keyword evidence="5" id="KW-1185">Reference proteome</keyword>
<evidence type="ECO:0000256" key="3">
    <source>
        <dbReference type="ARBA" id="ARBA00023163"/>
    </source>
</evidence>
<keyword evidence="4" id="KW-0614">Plasmid</keyword>
<proteinExistence type="predicted"/>
<dbReference type="EMBL" id="CP060437">
    <property type="protein sequence ID" value="QPM92318.1"/>
    <property type="molecule type" value="Genomic_DNA"/>
</dbReference>
<dbReference type="Proteomes" id="UP000283786">
    <property type="component" value="Plasmid p202"/>
</dbReference>
<geneLocation type="plasmid" evidence="4 5">
    <name>p202</name>
</geneLocation>
<evidence type="ECO:0000256" key="1">
    <source>
        <dbReference type="ARBA" id="ARBA00023015"/>
    </source>
</evidence>
<dbReference type="SMART" id="SM00347">
    <property type="entry name" value="HTH_MARR"/>
    <property type="match status" value="1"/>
</dbReference>
<organism evidence="4 5">
    <name type="scientific">Pseudooceanicola algae</name>
    <dbReference type="NCBI Taxonomy" id="1537215"/>
    <lineage>
        <taxon>Bacteria</taxon>
        <taxon>Pseudomonadati</taxon>
        <taxon>Pseudomonadota</taxon>
        <taxon>Alphaproteobacteria</taxon>
        <taxon>Rhodobacterales</taxon>
        <taxon>Paracoccaceae</taxon>
        <taxon>Pseudooceanicola</taxon>
    </lineage>
</organism>
<dbReference type="InterPro" id="IPR000835">
    <property type="entry name" value="HTH_MarR-typ"/>
</dbReference>
<evidence type="ECO:0000313" key="5">
    <source>
        <dbReference type="Proteomes" id="UP000283786"/>
    </source>
</evidence>
<sequence>MQTRTQGAEFHLLLHSTHLLEVRLRELLKPLGLHAGQARFIHALGRMEEASQRQLSSEFNVTPASMSQMTKRLISNDFIQLRKDPKDKRAAILSLTEKGRHLRDQIIAVWQEVDRIIIEAIGAENAEQLFTQSRNLRAALNGKAPMTHQDPPPGR</sequence>
<evidence type="ECO:0000313" key="4">
    <source>
        <dbReference type="EMBL" id="QPM92318.1"/>
    </source>
</evidence>
<reference evidence="4 5" key="1">
    <citation type="submission" date="2020-08" db="EMBL/GenBank/DDBJ databases">
        <title>Genome sequence of Rhodobacteraceae bacterium Lw-13e.</title>
        <authorList>
            <person name="Poehlein A."/>
            <person name="Wolter L."/>
            <person name="Daniel R."/>
            <person name="Brinkhoff T."/>
        </authorList>
    </citation>
    <scope>NUCLEOTIDE SEQUENCE [LARGE SCALE GENOMIC DNA]</scope>
    <source>
        <strain evidence="4 5">Lw-13e</strain>
        <plasmid evidence="4 5">p202</plasmid>
    </source>
</reference>
<dbReference type="InterPro" id="IPR036388">
    <property type="entry name" value="WH-like_DNA-bd_sf"/>
</dbReference>
<dbReference type="Pfam" id="PF12802">
    <property type="entry name" value="MarR_2"/>
    <property type="match status" value="1"/>
</dbReference>
<dbReference type="RefSeq" id="WP_119840507.1">
    <property type="nucleotide sequence ID" value="NZ_CP060437.1"/>
</dbReference>
<dbReference type="PANTHER" id="PTHR42756:SF1">
    <property type="entry name" value="TRANSCRIPTIONAL REPRESSOR OF EMRAB OPERON"/>
    <property type="match status" value="1"/>
</dbReference>
<name>A0A418SD25_9RHOB</name>
<dbReference type="PANTHER" id="PTHR42756">
    <property type="entry name" value="TRANSCRIPTIONAL REGULATOR, MARR"/>
    <property type="match status" value="1"/>
</dbReference>
<protein>
    <submittedName>
        <fullName evidence="4">Uncharacterized protein</fullName>
    </submittedName>
</protein>